<reference evidence="2" key="1">
    <citation type="journal article" date="2023" name="Mol. Phylogenet. Evol.">
        <title>Genome-scale phylogeny and comparative genomics of the fungal order Sordariales.</title>
        <authorList>
            <person name="Hensen N."/>
            <person name="Bonometti L."/>
            <person name="Westerberg I."/>
            <person name="Brannstrom I.O."/>
            <person name="Guillou S."/>
            <person name="Cros-Aarteil S."/>
            <person name="Calhoun S."/>
            <person name="Haridas S."/>
            <person name="Kuo A."/>
            <person name="Mondo S."/>
            <person name="Pangilinan J."/>
            <person name="Riley R."/>
            <person name="LaButti K."/>
            <person name="Andreopoulos B."/>
            <person name="Lipzen A."/>
            <person name="Chen C."/>
            <person name="Yan M."/>
            <person name="Daum C."/>
            <person name="Ng V."/>
            <person name="Clum A."/>
            <person name="Steindorff A."/>
            <person name="Ohm R.A."/>
            <person name="Martin F."/>
            <person name="Silar P."/>
            <person name="Natvig D.O."/>
            <person name="Lalanne C."/>
            <person name="Gautier V."/>
            <person name="Ament-Velasquez S.L."/>
            <person name="Kruys A."/>
            <person name="Hutchinson M.I."/>
            <person name="Powell A.J."/>
            <person name="Barry K."/>
            <person name="Miller A.N."/>
            <person name="Grigoriev I.V."/>
            <person name="Debuchy R."/>
            <person name="Gladieux P."/>
            <person name="Hiltunen Thoren M."/>
            <person name="Johannesson H."/>
        </authorList>
    </citation>
    <scope>NUCLEOTIDE SEQUENCE</scope>
    <source>
        <strain evidence="2">CBS 626.80</strain>
    </source>
</reference>
<evidence type="ECO:0000313" key="2">
    <source>
        <dbReference type="EMBL" id="KAK3952326.1"/>
    </source>
</evidence>
<reference evidence="2" key="2">
    <citation type="submission" date="2023-06" db="EMBL/GenBank/DDBJ databases">
        <authorList>
            <consortium name="Lawrence Berkeley National Laboratory"/>
            <person name="Mondo S.J."/>
            <person name="Hensen N."/>
            <person name="Bonometti L."/>
            <person name="Westerberg I."/>
            <person name="Brannstrom I.O."/>
            <person name="Guillou S."/>
            <person name="Cros-Aarteil S."/>
            <person name="Calhoun S."/>
            <person name="Haridas S."/>
            <person name="Kuo A."/>
            <person name="Pangilinan J."/>
            <person name="Riley R."/>
            <person name="Labutti K."/>
            <person name="Andreopoulos B."/>
            <person name="Lipzen A."/>
            <person name="Chen C."/>
            <person name="Yanf M."/>
            <person name="Daum C."/>
            <person name="Ng V."/>
            <person name="Clum A."/>
            <person name="Steindorff A."/>
            <person name="Ohm R."/>
            <person name="Martin F."/>
            <person name="Silar P."/>
            <person name="Natvig D."/>
            <person name="Lalanne C."/>
            <person name="Gautier V."/>
            <person name="Ament-Velasquez S.L."/>
            <person name="Kruys A."/>
            <person name="Hutchinson M.I."/>
            <person name="Powell A.J."/>
            <person name="Barry K."/>
            <person name="Miller A.N."/>
            <person name="Grigoriev I.V."/>
            <person name="Debuchy R."/>
            <person name="Gladieux P."/>
            <person name="Thoren M.H."/>
            <person name="Johannesson H."/>
        </authorList>
    </citation>
    <scope>NUCLEOTIDE SEQUENCE</scope>
    <source>
        <strain evidence="2">CBS 626.80</strain>
    </source>
</reference>
<dbReference type="Proteomes" id="UP001303222">
    <property type="component" value="Unassembled WGS sequence"/>
</dbReference>
<feature type="compositionally biased region" description="Polar residues" evidence="1">
    <location>
        <begin position="346"/>
        <end position="376"/>
    </location>
</feature>
<evidence type="ECO:0000313" key="3">
    <source>
        <dbReference type="Proteomes" id="UP001303222"/>
    </source>
</evidence>
<feature type="region of interest" description="Disordered" evidence="1">
    <location>
        <begin position="254"/>
        <end position="430"/>
    </location>
</feature>
<proteinExistence type="predicted"/>
<organism evidence="2 3">
    <name type="scientific">Pseudoneurospora amorphoporcata</name>
    <dbReference type="NCBI Taxonomy" id="241081"/>
    <lineage>
        <taxon>Eukaryota</taxon>
        <taxon>Fungi</taxon>
        <taxon>Dikarya</taxon>
        <taxon>Ascomycota</taxon>
        <taxon>Pezizomycotina</taxon>
        <taxon>Sordariomycetes</taxon>
        <taxon>Sordariomycetidae</taxon>
        <taxon>Sordariales</taxon>
        <taxon>Sordariaceae</taxon>
        <taxon>Pseudoneurospora</taxon>
    </lineage>
</organism>
<dbReference type="EMBL" id="MU859126">
    <property type="protein sequence ID" value="KAK3952326.1"/>
    <property type="molecule type" value="Genomic_DNA"/>
</dbReference>
<sequence length="705" mass="77733">MDPNSFSVPVSALDQRDMDSMINELVAMGHPDAHSSMRPTYTSVLTSPKYMDERQRHWFVACKIAKTHFGVRLPDPLEPHDGESVSLAQATAANSIHECYLEGFKDVMMRFYNLGLSRVSTAAHLYALDFSLWMRGYALGSGDFCDKFHYTKPSAHVGPFSSEYDMFFHAKQTERFRARQMASGIVTPSDMPSPIARSEPQHVTMANANIDPPVREEAERANFEILAIQAAPTLTALARHDSNKLSIDAAIPSASEASSGLRNMEEPKPAPPMTSVAEAHPSSTASADINQPPRRETKPVPAATSTTEAPLTPTAGSSSGLNMPDPKSGSISQQPKQEARPAPPATSATKAHSKSCAESNRDNQPNLTSADVNQPSRAGANPGRPDICATEEAHPTSAAQPSRGVNKRTRDESDAIAPVPPPKRSQPGLPLRTLTSMGFLGRHEVHQPLRTEQQLQASTVPQNPTQTRAAVGPAATRCGNTECNTPHHELSDCFGPVSASGFLDGCPFHNTQAHDLDECAYLLNSQLTREALFDVLITRRANLPPVKTAISILPLAATMGKLDALADTMPLDRRTVTSTYARMRLWANPNRTRLFRDPRFSSDPKTLIKTLYDSWQTVVQGLTRQDFLSHPLSVPDHLPIFRNDWVSELVPYSKAFEKVRVRGRGLYPFIPKADLLLLQKQHREMVKERMLEMQIELLRSQRRRN</sequence>
<name>A0AAN6SGN3_9PEZI</name>
<comment type="caution">
    <text evidence="2">The sequence shown here is derived from an EMBL/GenBank/DDBJ whole genome shotgun (WGS) entry which is preliminary data.</text>
</comment>
<accession>A0AAN6SGN3</accession>
<feature type="compositionally biased region" description="Polar residues" evidence="1">
    <location>
        <begin position="303"/>
        <end position="321"/>
    </location>
</feature>
<keyword evidence="3" id="KW-1185">Reference proteome</keyword>
<gene>
    <name evidence="2" type="ORF">QBC32DRAFT_144482</name>
</gene>
<dbReference type="AlphaFoldDB" id="A0AAN6SGN3"/>
<evidence type="ECO:0000256" key="1">
    <source>
        <dbReference type="SAM" id="MobiDB-lite"/>
    </source>
</evidence>
<protein>
    <submittedName>
        <fullName evidence="2">Uncharacterized protein</fullName>
    </submittedName>
</protein>